<evidence type="ECO:0000313" key="4">
    <source>
        <dbReference type="Proteomes" id="UP000249688"/>
    </source>
</evidence>
<evidence type="ECO:0000256" key="1">
    <source>
        <dbReference type="ARBA" id="ARBA00023002"/>
    </source>
</evidence>
<dbReference type="GO" id="GO:0050660">
    <property type="term" value="F:flavin adenine dinucleotide binding"/>
    <property type="evidence" value="ECO:0007669"/>
    <property type="project" value="TreeGrafter"/>
</dbReference>
<dbReference type="Pfam" id="PF13454">
    <property type="entry name" value="NAD_binding_9"/>
    <property type="match status" value="1"/>
</dbReference>
<dbReference type="Proteomes" id="UP000249688">
    <property type="component" value="Unassembled WGS sequence"/>
</dbReference>
<keyword evidence="4" id="KW-1185">Reference proteome</keyword>
<dbReference type="GO" id="GO:0004497">
    <property type="term" value="F:monooxygenase activity"/>
    <property type="evidence" value="ECO:0007669"/>
    <property type="project" value="TreeGrafter"/>
</dbReference>
<dbReference type="OrthoDB" id="8671611at2"/>
<dbReference type="EMBL" id="QKYU01000017">
    <property type="protein sequence ID" value="PZW43063.1"/>
    <property type="molecule type" value="Genomic_DNA"/>
</dbReference>
<dbReference type="Gene3D" id="3.50.50.60">
    <property type="entry name" value="FAD/NAD(P)-binding domain"/>
    <property type="match status" value="1"/>
</dbReference>
<dbReference type="RefSeq" id="WP_111399157.1">
    <property type="nucleotide sequence ID" value="NZ_QKYU01000017.1"/>
</dbReference>
<evidence type="ECO:0000259" key="2">
    <source>
        <dbReference type="Pfam" id="PF13454"/>
    </source>
</evidence>
<name>A0A2W7IWJ3_9PROT</name>
<dbReference type="AlphaFoldDB" id="A0A2W7IWJ3"/>
<keyword evidence="1" id="KW-0560">Oxidoreductase</keyword>
<protein>
    <submittedName>
        <fullName evidence="3">Cation diffusion facilitator CzcD-associated flavoprotein CzcO</fullName>
    </submittedName>
</protein>
<feature type="domain" description="FAD-dependent urate hydroxylase HpyO/Asp monooxygenase CreE-like FAD/NAD(P)-binding" evidence="2">
    <location>
        <begin position="50"/>
        <end position="194"/>
    </location>
</feature>
<dbReference type="InterPro" id="IPR036188">
    <property type="entry name" value="FAD/NAD-bd_sf"/>
</dbReference>
<dbReference type="PANTHER" id="PTHR43539:SF91">
    <property type="entry name" value="FAD-DEPENDENT URATE HYDROXYLASE"/>
    <property type="match status" value="1"/>
</dbReference>
<evidence type="ECO:0000313" key="3">
    <source>
        <dbReference type="EMBL" id="PZW43063.1"/>
    </source>
</evidence>
<comment type="caution">
    <text evidence="3">The sequence shown here is derived from an EMBL/GenBank/DDBJ whole genome shotgun (WGS) entry which is preliminary data.</text>
</comment>
<accession>A0A2W7IWJ3</accession>
<organism evidence="3 4">
    <name type="scientific">Humitalea rosea</name>
    <dbReference type="NCBI Taxonomy" id="990373"/>
    <lineage>
        <taxon>Bacteria</taxon>
        <taxon>Pseudomonadati</taxon>
        <taxon>Pseudomonadota</taxon>
        <taxon>Alphaproteobacteria</taxon>
        <taxon>Acetobacterales</taxon>
        <taxon>Roseomonadaceae</taxon>
        <taxon>Humitalea</taxon>
    </lineage>
</organism>
<sequence>MPAPFASSSPDPLARLADQARREMEALAYPAAPWVEPRRAPDGTEALDCAIIGGGQYGLTIAAGLRREQVRRIAVFDMAAEGFEGPWATFARMTMLRTPKHLTGPELGLPGLGFRAWWEAQHGEAGWEAMFRIPREAWMDYLRWYRRVLELPVRNGWRLAALEPVAGGEMLRLGFATDAGPREIFVRSCVLAAGSSGAHGHPIPAAIGGGLPAGRALHANDVFDVGMLKGERVGVLGAGATAFDLSTVALQAGAASVDLCLRRESLPLNNPRRWMETAGFLGQYAELPDAIKWAYVHRLGVIGQPPPQPTYDKAMAQPGFRIQPGSPWEDVSWNGQEVVVRGAGRRFAFDRVVVATGMHATLHDMPEYAAVVAAAACWRDRYTPPEALRNARMGANPYLGRHAGFVEREPGAGPWLDRVMMVMGGAGLSLGPIAASVSGMKYVVPRVVEGVKRRLFLDQQDGDWARFCADTHAELSIGAA</sequence>
<dbReference type="SUPFAM" id="SSF51905">
    <property type="entry name" value="FAD/NAD(P)-binding domain"/>
    <property type="match status" value="1"/>
</dbReference>
<gene>
    <name evidence="3" type="ORF">C8P66_11789</name>
</gene>
<dbReference type="InterPro" id="IPR050982">
    <property type="entry name" value="Auxin_biosynth/cation_transpt"/>
</dbReference>
<dbReference type="InterPro" id="IPR038732">
    <property type="entry name" value="HpyO/CreE_NAD-binding"/>
</dbReference>
<reference evidence="3 4" key="1">
    <citation type="submission" date="2018-06" db="EMBL/GenBank/DDBJ databases">
        <title>Genomic Encyclopedia of Archaeal and Bacterial Type Strains, Phase II (KMG-II): from individual species to whole genera.</title>
        <authorList>
            <person name="Goeker M."/>
        </authorList>
    </citation>
    <scope>NUCLEOTIDE SEQUENCE [LARGE SCALE GENOMIC DNA]</scope>
    <source>
        <strain evidence="3 4">DSM 24525</strain>
    </source>
</reference>
<dbReference type="PANTHER" id="PTHR43539">
    <property type="entry name" value="FLAVIN-BINDING MONOOXYGENASE-LIKE PROTEIN (AFU_ORTHOLOGUE AFUA_4G09220)"/>
    <property type="match status" value="1"/>
</dbReference>
<proteinExistence type="predicted"/>